<feature type="transmembrane region" description="Helical" evidence="6">
    <location>
        <begin position="70"/>
        <end position="89"/>
    </location>
</feature>
<dbReference type="OrthoDB" id="9804822at2"/>
<dbReference type="HOGENOM" id="CLU_079569_2_1_5"/>
<proteinExistence type="predicted"/>
<dbReference type="InterPro" id="IPR001123">
    <property type="entry name" value="LeuE-type"/>
</dbReference>
<feature type="transmembrane region" description="Helical" evidence="6">
    <location>
        <begin position="197"/>
        <end position="217"/>
    </location>
</feature>
<organism evidence="7 8">
    <name type="scientific">Puniceispirillum marinum (strain IMCC1322)</name>
    <dbReference type="NCBI Taxonomy" id="488538"/>
    <lineage>
        <taxon>Bacteria</taxon>
        <taxon>Pseudomonadati</taxon>
        <taxon>Pseudomonadota</taxon>
        <taxon>Alphaproteobacteria</taxon>
        <taxon>Candidatus Puniceispirillales</taxon>
        <taxon>Candidatus Puniceispirillaceae</taxon>
        <taxon>Candidatus Puniceispirillum</taxon>
    </lineage>
</organism>
<dbReference type="KEGG" id="apb:SAR116_2243"/>
<keyword evidence="3 6" id="KW-0812">Transmembrane</keyword>
<keyword evidence="2" id="KW-1003">Cell membrane</keyword>
<keyword evidence="8" id="KW-1185">Reference proteome</keyword>
<evidence type="ECO:0000313" key="8">
    <source>
        <dbReference type="Proteomes" id="UP000007460"/>
    </source>
</evidence>
<name>D5BP52_PUNMI</name>
<feature type="transmembrane region" description="Helical" evidence="6">
    <location>
        <begin position="124"/>
        <end position="149"/>
    </location>
</feature>
<sequence length="219" mass="22790">MISDFTQALALFAVTEFFLSLAPGPAVFLVISKSLGGRFGAGMAVTAGIMSVNAVFFLLSALGVGAAIVAAPWLFMIIKVTGAAYLAYLGGRGLYDVWRVNRQPQNGDAVVIAPIAAASFGRDFMAAVLVQASSPKNIIIFLAIIPQFVDPAGPIFLQFAALCVVSLLVELPILAGYAALAVYLVGRVKQARIRNGLECLAGVTLVVLGASLLFTGLPT</sequence>
<evidence type="ECO:0000256" key="4">
    <source>
        <dbReference type="ARBA" id="ARBA00022989"/>
    </source>
</evidence>
<feature type="transmembrane region" description="Helical" evidence="6">
    <location>
        <begin position="155"/>
        <end position="185"/>
    </location>
</feature>
<evidence type="ECO:0000313" key="7">
    <source>
        <dbReference type="EMBL" id="ADE40486.1"/>
    </source>
</evidence>
<dbReference type="EMBL" id="CP001751">
    <property type="protein sequence ID" value="ADE40486.1"/>
    <property type="molecule type" value="Genomic_DNA"/>
</dbReference>
<protein>
    <submittedName>
        <fullName evidence="7">Putative threonine efflux protein</fullName>
    </submittedName>
</protein>
<evidence type="ECO:0000256" key="1">
    <source>
        <dbReference type="ARBA" id="ARBA00004651"/>
    </source>
</evidence>
<dbReference type="STRING" id="488538.SAR116_2243"/>
<dbReference type="Proteomes" id="UP000007460">
    <property type="component" value="Chromosome"/>
</dbReference>
<dbReference type="PANTHER" id="PTHR30086">
    <property type="entry name" value="ARGININE EXPORTER PROTEIN ARGO"/>
    <property type="match status" value="1"/>
</dbReference>
<keyword evidence="5 6" id="KW-0472">Membrane</keyword>
<dbReference type="RefSeq" id="WP_013047113.1">
    <property type="nucleotide sequence ID" value="NC_014010.1"/>
</dbReference>
<evidence type="ECO:0000256" key="2">
    <source>
        <dbReference type="ARBA" id="ARBA00022475"/>
    </source>
</evidence>
<dbReference type="Pfam" id="PF01810">
    <property type="entry name" value="LysE"/>
    <property type="match status" value="1"/>
</dbReference>
<feature type="transmembrane region" description="Helical" evidence="6">
    <location>
        <begin position="6"/>
        <end position="31"/>
    </location>
</feature>
<gene>
    <name evidence="7" type="ordered locus">SAR116_2243</name>
</gene>
<accession>D5BP52</accession>
<evidence type="ECO:0000256" key="3">
    <source>
        <dbReference type="ARBA" id="ARBA00022692"/>
    </source>
</evidence>
<dbReference type="GO" id="GO:0015171">
    <property type="term" value="F:amino acid transmembrane transporter activity"/>
    <property type="evidence" value="ECO:0007669"/>
    <property type="project" value="TreeGrafter"/>
</dbReference>
<keyword evidence="4 6" id="KW-1133">Transmembrane helix</keyword>
<dbReference type="GO" id="GO:0005886">
    <property type="term" value="C:plasma membrane"/>
    <property type="evidence" value="ECO:0007669"/>
    <property type="project" value="UniProtKB-SubCell"/>
</dbReference>
<reference evidence="7 8" key="1">
    <citation type="journal article" date="2010" name="J. Bacteriol.">
        <title>Complete genome sequence of "Candidatus Puniceispirillum marinum" IMCC1322, a representative of the SAR116 clade in the Alphaproteobacteria.</title>
        <authorList>
            <person name="Oh H.M."/>
            <person name="Kwon K.K."/>
            <person name="Kang I."/>
            <person name="Kang S.G."/>
            <person name="Lee J.H."/>
            <person name="Kim S.J."/>
            <person name="Cho J.C."/>
        </authorList>
    </citation>
    <scope>NUCLEOTIDE SEQUENCE [LARGE SCALE GENOMIC DNA]</scope>
    <source>
        <strain evidence="7 8">IMCC1322</strain>
    </source>
</reference>
<feature type="transmembrane region" description="Helical" evidence="6">
    <location>
        <begin position="43"/>
        <end position="64"/>
    </location>
</feature>
<dbReference type="AlphaFoldDB" id="D5BP52"/>
<dbReference type="eggNOG" id="COG1280">
    <property type="taxonomic scope" value="Bacteria"/>
</dbReference>
<evidence type="ECO:0000256" key="5">
    <source>
        <dbReference type="ARBA" id="ARBA00023136"/>
    </source>
</evidence>
<dbReference type="PANTHER" id="PTHR30086:SF20">
    <property type="entry name" value="ARGININE EXPORTER PROTEIN ARGO-RELATED"/>
    <property type="match status" value="1"/>
</dbReference>
<evidence type="ECO:0000256" key="6">
    <source>
        <dbReference type="SAM" id="Phobius"/>
    </source>
</evidence>
<comment type="subcellular location">
    <subcellularLocation>
        <location evidence="1">Cell membrane</location>
        <topology evidence="1">Multi-pass membrane protein</topology>
    </subcellularLocation>
</comment>